<reference evidence="2 3" key="1">
    <citation type="journal article" date="2021" name="Commun. Biol.">
        <title>The genome of Shorea leprosula (Dipterocarpaceae) highlights the ecological relevance of drought in aseasonal tropical rainforests.</title>
        <authorList>
            <person name="Ng K.K.S."/>
            <person name="Kobayashi M.J."/>
            <person name="Fawcett J.A."/>
            <person name="Hatakeyama M."/>
            <person name="Paape T."/>
            <person name="Ng C.H."/>
            <person name="Ang C.C."/>
            <person name="Tnah L.H."/>
            <person name="Lee C.T."/>
            <person name="Nishiyama T."/>
            <person name="Sese J."/>
            <person name="O'Brien M.J."/>
            <person name="Copetti D."/>
            <person name="Mohd Noor M.I."/>
            <person name="Ong R.C."/>
            <person name="Putra M."/>
            <person name="Sireger I.Z."/>
            <person name="Indrioko S."/>
            <person name="Kosugi Y."/>
            <person name="Izuno A."/>
            <person name="Isagi Y."/>
            <person name="Lee S.L."/>
            <person name="Shimizu K.K."/>
        </authorList>
    </citation>
    <scope>NUCLEOTIDE SEQUENCE [LARGE SCALE GENOMIC DNA]</scope>
    <source>
        <strain evidence="2">214</strain>
    </source>
</reference>
<evidence type="ECO:0000313" key="3">
    <source>
        <dbReference type="Proteomes" id="UP001054252"/>
    </source>
</evidence>
<accession>A0AAV5I2B0</accession>
<dbReference type="Proteomes" id="UP001054252">
    <property type="component" value="Unassembled WGS sequence"/>
</dbReference>
<dbReference type="InterPro" id="IPR012881">
    <property type="entry name" value="DUF1685"/>
</dbReference>
<dbReference type="AlphaFoldDB" id="A0AAV5I2B0"/>
<keyword evidence="3" id="KW-1185">Reference proteome</keyword>
<dbReference type="EMBL" id="BPVZ01000006">
    <property type="protein sequence ID" value="GKU92386.1"/>
    <property type="molecule type" value="Genomic_DNA"/>
</dbReference>
<name>A0AAV5I2B0_9ROSI</name>
<proteinExistence type="predicted"/>
<dbReference type="PANTHER" id="PTHR33785">
    <property type="entry name" value="OS06G0550800 PROTEIN"/>
    <property type="match status" value="1"/>
</dbReference>
<dbReference type="PANTHER" id="PTHR33785:SF12">
    <property type="entry name" value="DUF1685 FAMILY PROTEIN"/>
    <property type="match status" value="1"/>
</dbReference>
<comment type="caution">
    <text evidence="2">The sequence shown here is derived from an EMBL/GenBank/DDBJ whole genome shotgun (WGS) entry which is preliminary data.</text>
</comment>
<gene>
    <name evidence="2" type="ORF">SLEP1_g6120</name>
</gene>
<sequence length="224" mass="25701">MGIFKEIPSSSRFSSFESKQDKEKLSKSEITPFSHIPTIRTRSMSDRLSMETSFLSSGSFSPDSVLFSPKLHPVLSGKEITEENLERSRAIEEITHRKKMASRRRSMKMKKWASKSLSELEFEELKGFMDLGFVFTEEDNNDSRLVEIVPGLQRLGKKEDEIKQSGKEGGAAVSRPYLSEAWEVEDRKRKEKALMDWSVLDLSNEINMKDNLRCWAHTVASTVR</sequence>
<feature type="region of interest" description="Disordered" evidence="1">
    <location>
        <begin position="1"/>
        <end position="30"/>
    </location>
</feature>
<organism evidence="2 3">
    <name type="scientific">Rubroshorea leprosula</name>
    <dbReference type="NCBI Taxonomy" id="152421"/>
    <lineage>
        <taxon>Eukaryota</taxon>
        <taxon>Viridiplantae</taxon>
        <taxon>Streptophyta</taxon>
        <taxon>Embryophyta</taxon>
        <taxon>Tracheophyta</taxon>
        <taxon>Spermatophyta</taxon>
        <taxon>Magnoliopsida</taxon>
        <taxon>eudicotyledons</taxon>
        <taxon>Gunneridae</taxon>
        <taxon>Pentapetalae</taxon>
        <taxon>rosids</taxon>
        <taxon>malvids</taxon>
        <taxon>Malvales</taxon>
        <taxon>Dipterocarpaceae</taxon>
        <taxon>Rubroshorea</taxon>
    </lineage>
</organism>
<evidence type="ECO:0000313" key="2">
    <source>
        <dbReference type="EMBL" id="GKU92386.1"/>
    </source>
</evidence>
<dbReference type="Pfam" id="PF07939">
    <property type="entry name" value="DUF1685"/>
    <property type="match status" value="1"/>
</dbReference>
<protein>
    <submittedName>
        <fullName evidence="2">Uncharacterized protein</fullName>
    </submittedName>
</protein>
<evidence type="ECO:0000256" key="1">
    <source>
        <dbReference type="SAM" id="MobiDB-lite"/>
    </source>
</evidence>
<feature type="compositionally biased region" description="Basic and acidic residues" evidence="1">
    <location>
        <begin position="18"/>
        <end position="27"/>
    </location>
</feature>